<gene>
    <name evidence="1" type="ORF">CTRU02_207053</name>
</gene>
<evidence type="ECO:0000313" key="2">
    <source>
        <dbReference type="Proteomes" id="UP000805649"/>
    </source>
</evidence>
<protein>
    <submittedName>
        <fullName evidence="1">Signal peptide peptidase</fullName>
    </submittedName>
</protein>
<sequence>MASSPVPSSATPLFDEVSQNLTSNFTGNLTAVGNATMTTQSNLFKVAGFLTMEGKLIFSALAIIYIGAHGALRRPPSAALPKRKKGEKHDRKDDEPITEGLMPSDAIVFPLLAGTMLIGLYYLIQWLQDPAILNKILRVYMSFMGVASLTTLMAHSLRAGAGFIFPNWVKEDGVLCRVDDDREAFVKVKTNGEDEEDELDLLPAGNPLPYGLRKIVAVNSAKANRFFWDVRHLLTDEWTVRAKVHGLLKEKFHMSVNHILGFLLAFATVSTYYMTGSPFLSNIMGYGFCYGSFLIMSPTTFATGSLVLMGLFIYDIVMVFYTTLSRPYMITVATKLDVPIKLQFQSAARSSILGLGDIVVPGIVMCLALRFDLWLHYQRKIQYVPTDLKSDKQDIKSGDVVTVSETKHMTQKATWVDITGCWGDWFWSSSWLGLLKGDENTPPTVQGSTFSKTYFNASLVGYTLGMLVTLAMLMIFNHGQPALLYLVPGVLGSLWLTGLVRGELKEMWTYTEDGSLDTRDVVVELDGNGNVVKEIKKDDEKEKEKKRKMEEEKEAEEKKLAERKEAERDAEKSEYSIVSFSITAPLRKPKSQ</sequence>
<dbReference type="Proteomes" id="UP000805649">
    <property type="component" value="Unassembled WGS sequence"/>
</dbReference>
<keyword evidence="2" id="KW-1185">Reference proteome</keyword>
<reference evidence="1 2" key="1">
    <citation type="journal article" date="2020" name="Phytopathology">
        <title>Genome Sequence Resources of Colletotrichum truncatum, C. plurivorum, C. musicola, and C. sojae: Four Species Pathogenic to Soybean (Glycine max).</title>
        <authorList>
            <person name="Rogerio F."/>
            <person name="Boufleur T.R."/>
            <person name="Ciampi-Guillardi M."/>
            <person name="Sukno S.A."/>
            <person name="Thon M.R."/>
            <person name="Massola Junior N.S."/>
            <person name="Baroncelli R."/>
        </authorList>
    </citation>
    <scope>NUCLEOTIDE SEQUENCE [LARGE SCALE GENOMIC DNA]</scope>
    <source>
        <strain evidence="1 2">CMES1059</strain>
    </source>
</reference>
<proteinExistence type="predicted"/>
<dbReference type="EMBL" id="VUJX02000004">
    <property type="protein sequence ID" value="KAL0937322.1"/>
    <property type="molecule type" value="Genomic_DNA"/>
</dbReference>
<name>A0ACC3YZU2_COLTU</name>
<comment type="caution">
    <text evidence="1">The sequence shown here is derived from an EMBL/GenBank/DDBJ whole genome shotgun (WGS) entry which is preliminary data.</text>
</comment>
<evidence type="ECO:0000313" key="1">
    <source>
        <dbReference type="EMBL" id="KAL0937322.1"/>
    </source>
</evidence>
<organism evidence="1 2">
    <name type="scientific">Colletotrichum truncatum</name>
    <name type="common">Anthracnose fungus</name>
    <name type="synonym">Colletotrichum capsici</name>
    <dbReference type="NCBI Taxonomy" id="5467"/>
    <lineage>
        <taxon>Eukaryota</taxon>
        <taxon>Fungi</taxon>
        <taxon>Dikarya</taxon>
        <taxon>Ascomycota</taxon>
        <taxon>Pezizomycotina</taxon>
        <taxon>Sordariomycetes</taxon>
        <taxon>Hypocreomycetidae</taxon>
        <taxon>Glomerellales</taxon>
        <taxon>Glomerellaceae</taxon>
        <taxon>Colletotrichum</taxon>
        <taxon>Colletotrichum truncatum species complex</taxon>
    </lineage>
</organism>
<accession>A0ACC3YZU2</accession>